<dbReference type="OrthoDB" id="19419at2759"/>
<feature type="compositionally biased region" description="Acidic residues" evidence="3">
    <location>
        <begin position="285"/>
        <end position="302"/>
    </location>
</feature>
<dbReference type="GO" id="GO:0005634">
    <property type="term" value="C:nucleus"/>
    <property type="evidence" value="ECO:0007669"/>
    <property type="project" value="InterPro"/>
</dbReference>
<dbReference type="Proteomes" id="UP000285146">
    <property type="component" value="Unassembled WGS sequence"/>
</dbReference>
<dbReference type="Pfam" id="PF00956">
    <property type="entry name" value="NAP"/>
    <property type="match status" value="1"/>
</dbReference>
<dbReference type="AlphaFoldDB" id="A0A423X708"/>
<dbReference type="InterPro" id="IPR037231">
    <property type="entry name" value="NAP-like_sf"/>
</dbReference>
<gene>
    <name evidence="4" type="ORF">VPNG_05563</name>
</gene>
<dbReference type="EMBL" id="LKEB01000026">
    <property type="protein sequence ID" value="ROW11692.1"/>
    <property type="molecule type" value="Genomic_DNA"/>
</dbReference>
<dbReference type="InParanoid" id="A0A423X708"/>
<dbReference type="GO" id="GO:0006334">
    <property type="term" value="P:nucleosome assembly"/>
    <property type="evidence" value="ECO:0007669"/>
    <property type="project" value="InterPro"/>
</dbReference>
<evidence type="ECO:0000313" key="4">
    <source>
        <dbReference type="EMBL" id="ROW11692.1"/>
    </source>
</evidence>
<evidence type="ECO:0000256" key="3">
    <source>
        <dbReference type="SAM" id="MobiDB-lite"/>
    </source>
</evidence>
<evidence type="ECO:0000313" key="5">
    <source>
        <dbReference type="Proteomes" id="UP000285146"/>
    </source>
</evidence>
<dbReference type="FunCoup" id="A0A423X708">
    <property type="interactions" value="538"/>
</dbReference>
<evidence type="ECO:0000256" key="2">
    <source>
        <dbReference type="RuleBase" id="RU003876"/>
    </source>
</evidence>
<dbReference type="Gene3D" id="3.30.1120.90">
    <property type="entry name" value="Nucleosome assembly protein"/>
    <property type="match status" value="1"/>
</dbReference>
<feature type="compositionally biased region" description="Acidic residues" evidence="3">
    <location>
        <begin position="241"/>
        <end position="259"/>
    </location>
</feature>
<organism evidence="4 5">
    <name type="scientific">Cytospora leucostoma</name>
    <dbReference type="NCBI Taxonomy" id="1230097"/>
    <lineage>
        <taxon>Eukaryota</taxon>
        <taxon>Fungi</taxon>
        <taxon>Dikarya</taxon>
        <taxon>Ascomycota</taxon>
        <taxon>Pezizomycotina</taxon>
        <taxon>Sordariomycetes</taxon>
        <taxon>Sordariomycetidae</taxon>
        <taxon>Diaporthales</taxon>
        <taxon>Cytosporaceae</taxon>
        <taxon>Cytospora</taxon>
    </lineage>
</organism>
<evidence type="ECO:0000256" key="1">
    <source>
        <dbReference type="ARBA" id="ARBA00009947"/>
    </source>
</evidence>
<feature type="region of interest" description="Disordered" evidence="3">
    <location>
        <begin position="279"/>
        <end position="332"/>
    </location>
</feature>
<name>A0A423X708_9PEZI</name>
<evidence type="ECO:0008006" key="6">
    <source>
        <dbReference type="Google" id="ProtNLM"/>
    </source>
</evidence>
<protein>
    <recommendedName>
        <fullName evidence="6">BSD domain-containing protein</fullName>
    </recommendedName>
</protein>
<accession>A0A423X708</accession>
<feature type="compositionally biased region" description="Acidic residues" evidence="3">
    <location>
        <begin position="310"/>
        <end position="324"/>
    </location>
</feature>
<keyword evidence="5" id="KW-1185">Reference proteome</keyword>
<dbReference type="SUPFAM" id="SSF143113">
    <property type="entry name" value="NAP-like"/>
    <property type="match status" value="1"/>
</dbReference>
<sequence length="332" mass="37269">MAAQSMTEDSSITYEQLNDLSAEFDDAETELIRQEVVVKQPLYEKRHKLISQIPNFWTLVFEQAPPDIDEFIQPSDSSLLLTSLTSLSVSRFEIENGGEGDPRSLSFRFEFSSNDHFEDKVIEKKFWHRRSKDGWSGLVSEPVEIRWKKGKDLTGGLLGTVKKVWAAQQAKAGNTKPKDLTADERALKKKIEDTGLGGLSFFAWFGYVGKNVSAEESKDANDKARTERAARQEGNHSSADDGSEDGDEEDDEDELEIFPEGENLAIAISEDLWPNAIKYFTQAQEQDEVSDDDFESDADEKDPDAKDAEAADANDAEEEEEDEAPPAKRRKT</sequence>
<proteinExistence type="inferred from homology"/>
<reference evidence="4 5" key="1">
    <citation type="submission" date="2015-09" db="EMBL/GenBank/DDBJ databases">
        <title>Host preference determinants of Valsa canker pathogens revealed by comparative genomics.</title>
        <authorList>
            <person name="Yin Z."/>
            <person name="Huang L."/>
        </authorList>
    </citation>
    <scope>NUCLEOTIDE SEQUENCE [LARGE SCALE GENOMIC DNA]</scope>
    <source>
        <strain evidence="4 5">SXYLt</strain>
    </source>
</reference>
<dbReference type="InterPro" id="IPR002164">
    <property type="entry name" value="NAP_family"/>
</dbReference>
<dbReference type="STRING" id="1230097.A0A423X708"/>
<comment type="caution">
    <text evidence="4">The sequence shown here is derived from an EMBL/GenBank/DDBJ whole genome shotgun (WGS) entry which is preliminary data.</text>
</comment>
<comment type="similarity">
    <text evidence="1 2">Belongs to the nucleosome assembly protein (NAP) family.</text>
</comment>
<feature type="region of interest" description="Disordered" evidence="3">
    <location>
        <begin position="215"/>
        <end position="263"/>
    </location>
</feature>
<feature type="compositionally biased region" description="Basic and acidic residues" evidence="3">
    <location>
        <begin position="215"/>
        <end position="234"/>
    </location>
</feature>
<dbReference type="PANTHER" id="PTHR11875">
    <property type="entry name" value="TESTIS-SPECIFIC Y-ENCODED PROTEIN"/>
    <property type="match status" value="1"/>
</dbReference>